<organism evidence="2">
    <name type="scientific">Spodoptera frugiperda</name>
    <name type="common">Fall armyworm</name>
    <dbReference type="NCBI Taxonomy" id="7108"/>
    <lineage>
        <taxon>Eukaryota</taxon>
        <taxon>Metazoa</taxon>
        <taxon>Ecdysozoa</taxon>
        <taxon>Arthropoda</taxon>
        <taxon>Hexapoda</taxon>
        <taxon>Insecta</taxon>
        <taxon>Pterygota</taxon>
        <taxon>Neoptera</taxon>
        <taxon>Endopterygota</taxon>
        <taxon>Lepidoptera</taxon>
        <taxon>Glossata</taxon>
        <taxon>Ditrysia</taxon>
        <taxon>Noctuoidea</taxon>
        <taxon>Noctuidae</taxon>
        <taxon>Amphipyrinae</taxon>
        <taxon>Spodoptera</taxon>
    </lineage>
</organism>
<accession>A0A2H1VKL8</accession>
<protein>
    <submittedName>
        <fullName evidence="2">SFRICE_020146</fullName>
    </submittedName>
</protein>
<dbReference type="EMBL" id="ODYU01003067">
    <property type="protein sequence ID" value="SOQ41370.1"/>
    <property type="molecule type" value="Genomic_DNA"/>
</dbReference>
<evidence type="ECO:0000256" key="1">
    <source>
        <dbReference type="SAM" id="MobiDB-lite"/>
    </source>
</evidence>
<gene>
    <name evidence="2" type="ORF">SFRICE_020146</name>
</gene>
<feature type="region of interest" description="Disordered" evidence="1">
    <location>
        <begin position="71"/>
        <end position="106"/>
    </location>
</feature>
<dbReference type="AlphaFoldDB" id="A0A2H1VKL8"/>
<name>A0A2H1VKL8_SPOFR</name>
<reference evidence="2" key="1">
    <citation type="submission" date="2016-07" db="EMBL/GenBank/DDBJ databases">
        <authorList>
            <person name="Bretaudeau A."/>
        </authorList>
    </citation>
    <scope>NUCLEOTIDE SEQUENCE</scope>
    <source>
        <strain evidence="2">Rice</strain>
        <tissue evidence="2">Whole body</tissue>
    </source>
</reference>
<feature type="compositionally biased region" description="Polar residues" evidence="1">
    <location>
        <begin position="79"/>
        <end position="91"/>
    </location>
</feature>
<sequence length="202" mass="21743">MDRLDRSDTTASQKTDAGNALVTPVVFHVSMSGGDCLPSVPVDTWPSLARAVSPKLAPSAGLRNAFNTFSSRAPAAPTQRVSASWSATRTPDGTRPAPPVDTGNTRRYIGRRGWGGDCAWKEITIRRHSGACNLRGMPLGERTIYRPQAKRCAAPVHPVPGKPRPDATRASWLGDLYIMQCVTVTDTTPQILSLLDALPLEL</sequence>
<evidence type="ECO:0000313" key="2">
    <source>
        <dbReference type="EMBL" id="SOQ41370.1"/>
    </source>
</evidence>
<proteinExistence type="predicted"/>